<proteinExistence type="predicted"/>
<feature type="region of interest" description="Disordered" evidence="1">
    <location>
        <begin position="63"/>
        <end position="151"/>
    </location>
</feature>
<protein>
    <submittedName>
        <fullName evidence="2">Uncharacterized protein</fullName>
    </submittedName>
</protein>
<evidence type="ECO:0000313" key="3">
    <source>
        <dbReference type="Proteomes" id="UP001147695"/>
    </source>
</evidence>
<feature type="compositionally biased region" description="Polar residues" evidence="1">
    <location>
        <begin position="125"/>
        <end position="135"/>
    </location>
</feature>
<evidence type="ECO:0000313" key="2">
    <source>
        <dbReference type="EMBL" id="KAJ5346189.1"/>
    </source>
</evidence>
<name>A0A9W9QVA9_PENBR</name>
<organism evidence="2 3">
    <name type="scientific">Penicillium brevicompactum</name>
    <dbReference type="NCBI Taxonomy" id="5074"/>
    <lineage>
        <taxon>Eukaryota</taxon>
        <taxon>Fungi</taxon>
        <taxon>Dikarya</taxon>
        <taxon>Ascomycota</taxon>
        <taxon>Pezizomycotina</taxon>
        <taxon>Eurotiomycetes</taxon>
        <taxon>Eurotiomycetidae</taxon>
        <taxon>Eurotiales</taxon>
        <taxon>Aspergillaceae</taxon>
        <taxon>Penicillium</taxon>
    </lineage>
</organism>
<dbReference type="Proteomes" id="UP001147695">
    <property type="component" value="Unassembled WGS sequence"/>
</dbReference>
<feature type="compositionally biased region" description="Polar residues" evidence="1">
    <location>
        <begin position="85"/>
        <end position="94"/>
    </location>
</feature>
<dbReference type="EMBL" id="JAPZBQ010000002">
    <property type="protein sequence ID" value="KAJ5346189.1"/>
    <property type="molecule type" value="Genomic_DNA"/>
</dbReference>
<comment type="caution">
    <text evidence="2">The sequence shown here is derived from an EMBL/GenBank/DDBJ whole genome shotgun (WGS) entry which is preliminary data.</text>
</comment>
<sequence length="192" mass="21590">MQGNVVNELLGWQFGKTEGGFHRLQNEGKVRLTETLSDKINISNDPTYKCQLHSTCLAQMAQISHKRTRKNKEIHPERLSLLGNPPNTRSTSATGEGESSVVRSGWQKEPPREKSTSARHVNKAKPSQGSESAWWTSPKILGQDDDEQKQDKVITKQAIRQAWLGRLRPRATHQFSPANSSEVRKRTRGGKV</sequence>
<gene>
    <name evidence="2" type="ORF">N7452_004193</name>
</gene>
<feature type="region of interest" description="Disordered" evidence="1">
    <location>
        <begin position="165"/>
        <end position="192"/>
    </location>
</feature>
<evidence type="ECO:0000256" key="1">
    <source>
        <dbReference type="SAM" id="MobiDB-lite"/>
    </source>
</evidence>
<reference evidence="2" key="2">
    <citation type="journal article" date="2023" name="IMA Fungus">
        <title>Comparative genomic study of the Penicillium genus elucidates a diverse pangenome and 15 lateral gene transfer events.</title>
        <authorList>
            <person name="Petersen C."/>
            <person name="Sorensen T."/>
            <person name="Nielsen M.R."/>
            <person name="Sondergaard T.E."/>
            <person name="Sorensen J.L."/>
            <person name="Fitzpatrick D.A."/>
            <person name="Frisvad J.C."/>
            <person name="Nielsen K.L."/>
        </authorList>
    </citation>
    <scope>NUCLEOTIDE SEQUENCE</scope>
    <source>
        <strain evidence="2">IBT 35673</strain>
    </source>
</reference>
<reference evidence="2" key="1">
    <citation type="submission" date="2022-12" db="EMBL/GenBank/DDBJ databases">
        <authorList>
            <person name="Petersen C."/>
        </authorList>
    </citation>
    <scope>NUCLEOTIDE SEQUENCE</scope>
    <source>
        <strain evidence="2">IBT 35673</strain>
    </source>
</reference>
<accession>A0A9W9QVA9</accession>
<dbReference type="AlphaFoldDB" id="A0A9W9QVA9"/>